<dbReference type="Proteomes" id="UP000789706">
    <property type="component" value="Unassembled WGS sequence"/>
</dbReference>
<proteinExistence type="predicted"/>
<name>A0A9N9H4D8_9GLOM</name>
<dbReference type="EMBL" id="CAJVPK010005728">
    <property type="protein sequence ID" value="CAG8646421.1"/>
    <property type="molecule type" value="Genomic_DNA"/>
</dbReference>
<keyword evidence="2" id="KW-1185">Reference proteome</keyword>
<gene>
    <name evidence="1" type="ORF">DEBURN_LOCUS11328</name>
</gene>
<evidence type="ECO:0000313" key="1">
    <source>
        <dbReference type="EMBL" id="CAG8646421.1"/>
    </source>
</evidence>
<reference evidence="1" key="1">
    <citation type="submission" date="2021-06" db="EMBL/GenBank/DDBJ databases">
        <authorList>
            <person name="Kallberg Y."/>
            <person name="Tangrot J."/>
            <person name="Rosling A."/>
        </authorList>
    </citation>
    <scope>NUCLEOTIDE SEQUENCE</scope>
    <source>
        <strain evidence="1">AZ414A</strain>
    </source>
</reference>
<sequence>GRNISDIAYEICNEYLECKKHNNHVILTTPSILHKRITFACLQYTIGYYMPSLFTFDYRTS</sequence>
<feature type="non-terminal residue" evidence="1">
    <location>
        <position position="1"/>
    </location>
</feature>
<evidence type="ECO:0000313" key="2">
    <source>
        <dbReference type="Proteomes" id="UP000789706"/>
    </source>
</evidence>
<comment type="caution">
    <text evidence="1">The sequence shown here is derived from an EMBL/GenBank/DDBJ whole genome shotgun (WGS) entry which is preliminary data.</text>
</comment>
<protein>
    <submittedName>
        <fullName evidence="1">6496_t:CDS:1</fullName>
    </submittedName>
</protein>
<dbReference type="AlphaFoldDB" id="A0A9N9H4D8"/>
<dbReference type="OrthoDB" id="10619231at2759"/>
<organism evidence="1 2">
    <name type="scientific">Diversispora eburnea</name>
    <dbReference type="NCBI Taxonomy" id="1213867"/>
    <lineage>
        <taxon>Eukaryota</taxon>
        <taxon>Fungi</taxon>
        <taxon>Fungi incertae sedis</taxon>
        <taxon>Mucoromycota</taxon>
        <taxon>Glomeromycotina</taxon>
        <taxon>Glomeromycetes</taxon>
        <taxon>Diversisporales</taxon>
        <taxon>Diversisporaceae</taxon>
        <taxon>Diversispora</taxon>
    </lineage>
</organism>
<accession>A0A9N9H4D8</accession>